<accession>A0A9N9FN75</accession>
<organism evidence="1 2">
    <name type="scientific">Ambispora gerdemannii</name>
    <dbReference type="NCBI Taxonomy" id="144530"/>
    <lineage>
        <taxon>Eukaryota</taxon>
        <taxon>Fungi</taxon>
        <taxon>Fungi incertae sedis</taxon>
        <taxon>Mucoromycota</taxon>
        <taxon>Glomeromycotina</taxon>
        <taxon>Glomeromycetes</taxon>
        <taxon>Archaeosporales</taxon>
        <taxon>Ambisporaceae</taxon>
        <taxon>Ambispora</taxon>
    </lineage>
</organism>
<proteinExistence type="predicted"/>
<keyword evidence="2" id="KW-1185">Reference proteome</keyword>
<dbReference type="Proteomes" id="UP000789831">
    <property type="component" value="Unassembled WGS sequence"/>
</dbReference>
<dbReference type="EMBL" id="CAJVPL010001033">
    <property type="protein sequence ID" value="CAG8548262.1"/>
    <property type="molecule type" value="Genomic_DNA"/>
</dbReference>
<dbReference type="AlphaFoldDB" id="A0A9N9FN75"/>
<protein>
    <submittedName>
        <fullName evidence="1">10483_t:CDS:1</fullName>
    </submittedName>
</protein>
<evidence type="ECO:0000313" key="2">
    <source>
        <dbReference type="Proteomes" id="UP000789831"/>
    </source>
</evidence>
<evidence type="ECO:0000313" key="1">
    <source>
        <dbReference type="EMBL" id="CAG8548262.1"/>
    </source>
</evidence>
<comment type="caution">
    <text evidence="1">The sequence shown here is derived from an EMBL/GenBank/DDBJ whole genome shotgun (WGS) entry which is preliminary data.</text>
</comment>
<sequence>MKQVSNNVYFIRPPFKAFRASLGNPHATWGNYRVGDNSCVSLGESLQKMADIATEYLPQSTSKDVLKCQYALAMNEIDLAKYFTQVAESLREHQPMLMRK</sequence>
<name>A0A9N9FN75_9GLOM</name>
<dbReference type="OrthoDB" id="2414946at2759"/>
<reference evidence="1" key="1">
    <citation type="submission" date="2021-06" db="EMBL/GenBank/DDBJ databases">
        <authorList>
            <person name="Kallberg Y."/>
            <person name="Tangrot J."/>
            <person name="Rosling A."/>
        </authorList>
    </citation>
    <scope>NUCLEOTIDE SEQUENCE</scope>
    <source>
        <strain evidence="1">MT106</strain>
    </source>
</reference>
<gene>
    <name evidence="1" type="ORF">AGERDE_LOCUS6532</name>
</gene>